<dbReference type="Pfam" id="PF01713">
    <property type="entry name" value="Smr"/>
    <property type="match status" value="1"/>
</dbReference>
<dbReference type="PANTHER" id="PTHR35562:SF2">
    <property type="entry name" value="DNA ENDONUCLEASE SMRA-RELATED"/>
    <property type="match status" value="1"/>
</dbReference>
<organism evidence="3 4">
    <name type="scientific">Methylopila turkensis</name>
    <dbReference type="NCBI Taxonomy" id="1437816"/>
    <lineage>
        <taxon>Bacteria</taxon>
        <taxon>Pseudomonadati</taxon>
        <taxon>Pseudomonadota</taxon>
        <taxon>Alphaproteobacteria</taxon>
        <taxon>Hyphomicrobiales</taxon>
        <taxon>Methylopilaceae</taxon>
        <taxon>Methylopila</taxon>
    </lineage>
</organism>
<feature type="compositionally biased region" description="Pro residues" evidence="1">
    <location>
        <begin position="31"/>
        <end position="42"/>
    </location>
</feature>
<reference evidence="3" key="1">
    <citation type="journal article" date="2014" name="Int. J. Syst. Evol. Microbiol.">
        <title>Complete genome sequence of Corynebacterium casei LMG S-19264T (=DSM 44701T), isolated from a smear-ripened cheese.</title>
        <authorList>
            <consortium name="US DOE Joint Genome Institute (JGI-PGF)"/>
            <person name="Walter F."/>
            <person name="Albersmeier A."/>
            <person name="Kalinowski J."/>
            <person name="Ruckert C."/>
        </authorList>
    </citation>
    <scope>NUCLEOTIDE SEQUENCE</scope>
    <source>
        <strain evidence="3">VKM B-2748</strain>
    </source>
</reference>
<dbReference type="EMBL" id="BSFL01000004">
    <property type="protein sequence ID" value="GLK81576.1"/>
    <property type="molecule type" value="Genomic_DNA"/>
</dbReference>
<evidence type="ECO:0000313" key="3">
    <source>
        <dbReference type="EMBL" id="GLK81576.1"/>
    </source>
</evidence>
<comment type="caution">
    <text evidence="3">The sequence shown here is derived from an EMBL/GenBank/DDBJ whole genome shotgun (WGS) entry which is preliminary data.</text>
</comment>
<gene>
    <name evidence="3" type="ORF">GCM10008174_33170</name>
</gene>
<dbReference type="Proteomes" id="UP001143309">
    <property type="component" value="Unassembled WGS sequence"/>
</dbReference>
<keyword evidence="4" id="KW-1185">Reference proteome</keyword>
<name>A0A9W6JS27_9HYPH</name>
<accession>A0A9W6JS27</accession>
<feature type="domain" description="Smr" evidence="2">
    <location>
        <begin position="98"/>
        <end position="188"/>
    </location>
</feature>
<dbReference type="SUPFAM" id="SSF160443">
    <property type="entry name" value="SMR domain-like"/>
    <property type="match status" value="1"/>
</dbReference>
<protein>
    <submittedName>
        <fullName evidence="3">DNA mismatch repair protein MutS</fullName>
    </submittedName>
</protein>
<dbReference type="SMART" id="SM00463">
    <property type="entry name" value="SMR"/>
    <property type="match status" value="1"/>
</dbReference>
<dbReference type="RefSeq" id="WP_271202057.1">
    <property type="nucleotide sequence ID" value="NZ_BSFL01000004.1"/>
</dbReference>
<proteinExistence type="predicted"/>
<dbReference type="Gene3D" id="3.30.1370.110">
    <property type="match status" value="1"/>
</dbReference>
<evidence type="ECO:0000256" key="1">
    <source>
        <dbReference type="SAM" id="MobiDB-lite"/>
    </source>
</evidence>
<dbReference type="InterPro" id="IPR002625">
    <property type="entry name" value="Smr_dom"/>
</dbReference>
<dbReference type="PROSITE" id="PS50828">
    <property type="entry name" value="SMR"/>
    <property type="match status" value="1"/>
</dbReference>
<feature type="region of interest" description="Disordered" evidence="1">
    <location>
        <begin position="25"/>
        <end position="78"/>
    </location>
</feature>
<evidence type="ECO:0000259" key="2">
    <source>
        <dbReference type="PROSITE" id="PS50828"/>
    </source>
</evidence>
<feature type="compositionally biased region" description="Low complexity" evidence="1">
    <location>
        <begin position="60"/>
        <end position="69"/>
    </location>
</feature>
<dbReference type="InterPro" id="IPR036063">
    <property type="entry name" value="Smr_dom_sf"/>
</dbReference>
<dbReference type="AlphaFoldDB" id="A0A9W6JS27"/>
<sequence>MTGRGFRRPRRLSEGERALWDAVAKTVRPLAPRPPEPEPAPPVEAAAKPAAEPKPPPAAAAPRGVAAPKVPAPPPLAPLEPKLRRRLTRGVVAIDARIDLHGLRQDEAHRRLAAFLASAQAGGCRVVLVITGKGRPEDGGDWFGPERGVLRRSVPMWLSSPAARSVVVGFETADAVHGGVGALYVRIRKAGPRR</sequence>
<reference evidence="3" key="2">
    <citation type="submission" date="2023-01" db="EMBL/GenBank/DDBJ databases">
        <authorList>
            <person name="Sun Q."/>
            <person name="Evtushenko L."/>
        </authorList>
    </citation>
    <scope>NUCLEOTIDE SEQUENCE</scope>
    <source>
        <strain evidence="3">VKM B-2748</strain>
    </source>
</reference>
<evidence type="ECO:0000313" key="4">
    <source>
        <dbReference type="Proteomes" id="UP001143309"/>
    </source>
</evidence>
<dbReference type="PANTHER" id="PTHR35562">
    <property type="entry name" value="DNA ENDONUCLEASE SMRA-RELATED"/>
    <property type="match status" value="1"/>
</dbReference>